<reference evidence="2 3" key="1">
    <citation type="submission" date="2023-10" db="EMBL/GenBank/DDBJ databases">
        <authorList>
            <person name="Wang X.X."/>
        </authorList>
    </citation>
    <scope>NUCLEOTIDE SEQUENCE [LARGE SCALE GENOMIC DNA]</scope>
    <source>
        <strain evidence="2 3">NBRC 12816</strain>
    </source>
</reference>
<feature type="region of interest" description="Disordered" evidence="1">
    <location>
        <begin position="13"/>
        <end position="43"/>
    </location>
</feature>
<evidence type="ECO:0000313" key="2">
    <source>
        <dbReference type="EMBL" id="MDX2297367.1"/>
    </source>
</evidence>
<proteinExistence type="predicted"/>
<evidence type="ECO:0000256" key="1">
    <source>
        <dbReference type="SAM" id="MobiDB-lite"/>
    </source>
</evidence>
<comment type="caution">
    <text evidence="2">The sequence shown here is derived from an EMBL/GenBank/DDBJ whole genome shotgun (WGS) entry which is preliminary data.</text>
</comment>
<feature type="compositionally biased region" description="Basic and acidic residues" evidence="1">
    <location>
        <begin position="31"/>
        <end position="43"/>
    </location>
</feature>
<organism evidence="2 3">
    <name type="scientific">Streptomyces roseolus</name>
    <dbReference type="NCBI Taxonomy" id="67358"/>
    <lineage>
        <taxon>Bacteria</taxon>
        <taxon>Bacillati</taxon>
        <taxon>Actinomycetota</taxon>
        <taxon>Actinomycetes</taxon>
        <taxon>Kitasatosporales</taxon>
        <taxon>Streptomycetaceae</taxon>
        <taxon>Streptomyces</taxon>
    </lineage>
</organism>
<dbReference type="RefSeq" id="WP_319013494.1">
    <property type="nucleotide sequence ID" value="NZ_JAWJZF010000517.1"/>
</dbReference>
<dbReference type="EMBL" id="JAWJZF010000517">
    <property type="protein sequence ID" value="MDX2297367.1"/>
    <property type="molecule type" value="Genomic_DNA"/>
</dbReference>
<evidence type="ECO:0000313" key="3">
    <source>
        <dbReference type="Proteomes" id="UP001278571"/>
    </source>
</evidence>
<sequence>MSVPQYQAEAEFVRRLGRPGGQQPPSGRHALLAERRDARCAVR</sequence>
<gene>
    <name evidence="2" type="ORF">R2363_34955</name>
</gene>
<accession>A0ABU4KHU1</accession>
<dbReference type="Proteomes" id="UP001278571">
    <property type="component" value="Unassembled WGS sequence"/>
</dbReference>
<name>A0ABU4KHU1_9ACTN</name>
<protein>
    <submittedName>
        <fullName evidence="2">Uncharacterized protein</fullName>
    </submittedName>
</protein>
<keyword evidence="3" id="KW-1185">Reference proteome</keyword>